<feature type="region of interest" description="Disordered" evidence="1">
    <location>
        <begin position="50"/>
        <end position="127"/>
    </location>
</feature>
<protein>
    <submittedName>
        <fullName evidence="2">Uncharacterized protein</fullName>
    </submittedName>
</protein>
<organism evidence="2">
    <name type="scientific">marine sediment metagenome</name>
    <dbReference type="NCBI Taxonomy" id="412755"/>
    <lineage>
        <taxon>unclassified sequences</taxon>
        <taxon>metagenomes</taxon>
        <taxon>ecological metagenomes</taxon>
    </lineage>
</organism>
<accession>A0A0F9GPJ4</accession>
<proteinExistence type="predicted"/>
<feature type="compositionally biased region" description="Basic and acidic residues" evidence="1">
    <location>
        <begin position="67"/>
        <end position="80"/>
    </location>
</feature>
<comment type="caution">
    <text evidence="2">The sequence shown here is derived from an EMBL/GenBank/DDBJ whole genome shotgun (WGS) entry which is preliminary data.</text>
</comment>
<dbReference type="EMBL" id="LAZR01017348">
    <property type="protein sequence ID" value="KKM00795.1"/>
    <property type="molecule type" value="Genomic_DNA"/>
</dbReference>
<dbReference type="AlphaFoldDB" id="A0A0F9GPJ4"/>
<feature type="non-terminal residue" evidence="2">
    <location>
        <position position="127"/>
    </location>
</feature>
<sequence>MSTVDKIDEAILELKTEVTQRGDSIAKLGEVQAGSPEAKAAWHLNQAKELLAPEEVSNDETPVIPPTREEPHNDQAERQDPAVPSEAGQEGEVPKEATEGEETEESGVAVDTSGACNLHPDGCPEGS</sequence>
<name>A0A0F9GPJ4_9ZZZZ</name>
<evidence type="ECO:0000256" key="1">
    <source>
        <dbReference type="SAM" id="MobiDB-lite"/>
    </source>
</evidence>
<evidence type="ECO:0000313" key="2">
    <source>
        <dbReference type="EMBL" id="KKM00795.1"/>
    </source>
</evidence>
<reference evidence="2" key="1">
    <citation type="journal article" date="2015" name="Nature">
        <title>Complex archaea that bridge the gap between prokaryotes and eukaryotes.</title>
        <authorList>
            <person name="Spang A."/>
            <person name="Saw J.H."/>
            <person name="Jorgensen S.L."/>
            <person name="Zaremba-Niedzwiedzka K."/>
            <person name="Martijn J."/>
            <person name="Lind A.E."/>
            <person name="van Eijk R."/>
            <person name="Schleper C."/>
            <person name="Guy L."/>
            <person name="Ettema T.J."/>
        </authorList>
    </citation>
    <scope>NUCLEOTIDE SEQUENCE</scope>
</reference>
<gene>
    <name evidence="2" type="ORF">LCGC14_1800820</name>
</gene>